<organism evidence="7 8">
    <name type="scientific">Longimonas halophila</name>
    <dbReference type="NCBI Taxonomy" id="1469170"/>
    <lineage>
        <taxon>Bacteria</taxon>
        <taxon>Pseudomonadati</taxon>
        <taxon>Rhodothermota</taxon>
        <taxon>Rhodothermia</taxon>
        <taxon>Rhodothermales</taxon>
        <taxon>Salisaetaceae</taxon>
        <taxon>Longimonas</taxon>
    </lineage>
</organism>
<feature type="domain" description="Alanine dehydrogenase/pyridine nucleotide transhydrogenase NAD(H)-binding" evidence="5">
    <location>
        <begin position="180"/>
        <end position="328"/>
    </location>
</feature>
<evidence type="ECO:0000259" key="6">
    <source>
        <dbReference type="SMART" id="SM01003"/>
    </source>
</evidence>
<dbReference type="OrthoDB" id="9804592at2"/>
<dbReference type="AlphaFoldDB" id="A0A2H3P2Z7"/>
<dbReference type="InterPro" id="IPR008141">
    <property type="entry name" value="Ala_DH"/>
</dbReference>
<evidence type="ECO:0000313" key="7">
    <source>
        <dbReference type="EMBL" id="PEN05643.1"/>
    </source>
</evidence>
<dbReference type="SMART" id="SM01003">
    <property type="entry name" value="AlaDh_PNT_N"/>
    <property type="match status" value="1"/>
</dbReference>
<dbReference type="SUPFAM" id="SSF51735">
    <property type="entry name" value="NAD(P)-binding Rossmann-fold domains"/>
    <property type="match status" value="1"/>
</dbReference>
<sequence>MEISSLQSLSREHGLMTMEQPLKERDAEQQLRIGVPREVANEERRVALAPSGVASLVASGHEVYVERNAGVQAHFQNEEYAEAGAELIDDPGDLYAQCNLIVKVGPPNGEELDYLRERQILISALNLGGTTPEYLHHLKRLRVTAIGFEFIRDRDGTFPLVRMMHEITGSMAIQVAGRYLESNEGGKGVMLGGISGVPPSTVVILGAGVIGEWAARTALGYGAQVIVLDQELGALRSLEHYLDRRITTAMASDQYLRQAVRSADVVIGAMMSDGQRSPLAVTDDMVESMAPGGVIVDAVMDQGGCIETSRPTTHSDPVYREHGVIHYCVPNMPSNVARTASYALTHVLVPYLQHIGEVGSINDALWNDEGLRSGTYVYRQHLTKKSLATLFGMPYRDIELLIASGI</sequence>
<dbReference type="Gene3D" id="3.40.50.720">
    <property type="entry name" value="NAD(P)-binding Rossmann-like Domain"/>
    <property type="match status" value="2"/>
</dbReference>
<dbReference type="EC" id="1.4.1.1" evidence="2"/>
<dbReference type="CDD" id="cd05305">
    <property type="entry name" value="L-AlaDH"/>
    <property type="match status" value="1"/>
</dbReference>
<dbReference type="PANTHER" id="PTHR42795:SF1">
    <property type="entry name" value="ALANINE DEHYDROGENASE"/>
    <property type="match status" value="1"/>
</dbReference>
<evidence type="ECO:0000259" key="5">
    <source>
        <dbReference type="SMART" id="SM01002"/>
    </source>
</evidence>
<comment type="similarity">
    <text evidence="1">Belongs to the AlaDH/PNT family.</text>
</comment>
<protein>
    <recommendedName>
        <fullName evidence="2">alanine dehydrogenase</fullName>
        <ecNumber evidence="2">1.4.1.1</ecNumber>
    </recommendedName>
</protein>
<name>A0A2H3P2Z7_9BACT</name>
<proteinExistence type="inferred from homology"/>
<comment type="caution">
    <text evidence="7">The sequence shown here is derived from an EMBL/GenBank/DDBJ whole genome shotgun (WGS) entry which is preliminary data.</text>
</comment>
<dbReference type="Pfam" id="PF05222">
    <property type="entry name" value="AlaDh_PNT_N"/>
    <property type="match status" value="1"/>
</dbReference>
<reference evidence="7 8" key="1">
    <citation type="submission" date="2017-10" db="EMBL/GenBank/DDBJ databases">
        <title>Draft genome of Longimonas halophila.</title>
        <authorList>
            <person name="Goh K.M."/>
            <person name="Shamsir M.S."/>
            <person name="Lim S.W."/>
        </authorList>
    </citation>
    <scope>NUCLEOTIDE SEQUENCE [LARGE SCALE GENOMIC DNA]</scope>
    <source>
        <strain evidence="7 8">KCTC 42399</strain>
    </source>
</reference>
<feature type="domain" description="Alanine dehydrogenase/pyridine nucleotide transhydrogenase N-terminal" evidence="6">
    <location>
        <begin position="34"/>
        <end position="168"/>
    </location>
</feature>
<dbReference type="Proteomes" id="UP000221024">
    <property type="component" value="Unassembled WGS sequence"/>
</dbReference>
<dbReference type="InterPro" id="IPR007698">
    <property type="entry name" value="AlaDH/PNT_NAD(H)-bd"/>
</dbReference>
<dbReference type="InterPro" id="IPR007886">
    <property type="entry name" value="AlaDH/PNT_N"/>
</dbReference>
<dbReference type="SUPFAM" id="SSF52283">
    <property type="entry name" value="Formate/glycerate dehydrogenase catalytic domain-like"/>
    <property type="match status" value="1"/>
</dbReference>
<accession>A0A2H3P2Z7</accession>
<dbReference type="GO" id="GO:0000286">
    <property type="term" value="F:alanine dehydrogenase activity"/>
    <property type="evidence" value="ECO:0007669"/>
    <property type="project" value="UniProtKB-EC"/>
</dbReference>
<keyword evidence="8" id="KW-1185">Reference proteome</keyword>
<dbReference type="GO" id="GO:0005886">
    <property type="term" value="C:plasma membrane"/>
    <property type="evidence" value="ECO:0007669"/>
    <property type="project" value="TreeGrafter"/>
</dbReference>
<evidence type="ECO:0000256" key="4">
    <source>
        <dbReference type="SAM" id="MobiDB-lite"/>
    </source>
</evidence>
<dbReference type="RefSeq" id="WP_098062898.1">
    <property type="nucleotide sequence ID" value="NZ_PDEP01000012.1"/>
</dbReference>
<keyword evidence="3" id="KW-0560">Oxidoreductase</keyword>
<gene>
    <name evidence="7" type="ORF">CRI93_12065</name>
</gene>
<evidence type="ECO:0000256" key="1">
    <source>
        <dbReference type="ARBA" id="ARBA00005689"/>
    </source>
</evidence>
<dbReference type="PANTHER" id="PTHR42795">
    <property type="entry name" value="ALANINE DEHYDROGENASE"/>
    <property type="match status" value="1"/>
</dbReference>
<evidence type="ECO:0000256" key="3">
    <source>
        <dbReference type="ARBA" id="ARBA00023002"/>
    </source>
</evidence>
<feature type="region of interest" description="Disordered" evidence="4">
    <location>
        <begin position="1"/>
        <end position="30"/>
    </location>
</feature>
<evidence type="ECO:0000256" key="2">
    <source>
        <dbReference type="ARBA" id="ARBA00012897"/>
    </source>
</evidence>
<dbReference type="SMART" id="SM01002">
    <property type="entry name" value="AlaDh_PNT_C"/>
    <property type="match status" value="1"/>
</dbReference>
<dbReference type="InterPro" id="IPR036291">
    <property type="entry name" value="NAD(P)-bd_dom_sf"/>
</dbReference>
<dbReference type="GO" id="GO:0042853">
    <property type="term" value="P:L-alanine catabolic process"/>
    <property type="evidence" value="ECO:0007669"/>
    <property type="project" value="InterPro"/>
</dbReference>
<dbReference type="EMBL" id="PDEP01000012">
    <property type="protein sequence ID" value="PEN05643.1"/>
    <property type="molecule type" value="Genomic_DNA"/>
</dbReference>
<evidence type="ECO:0000313" key="8">
    <source>
        <dbReference type="Proteomes" id="UP000221024"/>
    </source>
</evidence>
<dbReference type="Pfam" id="PF01262">
    <property type="entry name" value="AlaDh_PNT_C"/>
    <property type="match status" value="1"/>
</dbReference>